<organism evidence="1 2">
    <name type="scientific">Thermotalea metallivorans</name>
    <dbReference type="NCBI Taxonomy" id="520762"/>
    <lineage>
        <taxon>Bacteria</taxon>
        <taxon>Bacillati</taxon>
        <taxon>Bacillota</taxon>
        <taxon>Clostridia</taxon>
        <taxon>Peptostreptococcales</taxon>
        <taxon>Thermotaleaceae</taxon>
        <taxon>Thermotalea</taxon>
    </lineage>
</organism>
<dbReference type="AlphaFoldDB" id="A0A140L513"/>
<proteinExistence type="predicted"/>
<reference evidence="1 2" key="1">
    <citation type="submission" date="2015-12" db="EMBL/GenBank/DDBJ databases">
        <title>Draft genome sequence of the thermoanaerobe Thermotalea metallivorans, an isolate from the runoff channel of the Great Artesian Basin, Australia.</title>
        <authorList>
            <person name="Patel B.K."/>
        </authorList>
    </citation>
    <scope>NUCLEOTIDE SEQUENCE [LARGE SCALE GENOMIC DNA]</scope>
    <source>
        <strain evidence="1 2">B2-1</strain>
    </source>
</reference>
<keyword evidence="2" id="KW-1185">Reference proteome</keyword>
<evidence type="ECO:0000313" key="2">
    <source>
        <dbReference type="Proteomes" id="UP000070456"/>
    </source>
</evidence>
<name>A0A140L513_9FIRM</name>
<evidence type="ECO:0000313" key="1">
    <source>
        <dbReference type="EMBL" id="KXG75638.1"/>
    </source>
</evidence>
<accession>A0A140L513</accession>
<gene>
    <name evidence="1" type="ORF">AN619_16340</name>
</gene>
<protein>
    <submittedName>
        <fullName evidence="1">Uncharacterized protein</fullName>
    </submittedName>
</protein>
<dbReference type="RefSeq" id="WP_068556223.1">
    <property type="nucleotide sequence ID" value="NZ_LOEE01000032.1"/>
</dbReference>
<sequence length="71" mass="8804">MMFTDFKAVVIAQIRRKYDEKFYIGEDEWEEIIDQVSRHFIVHNILFMKDIKFEEFIEGIWRYVSLKRGRV</sequence>
<comment type="caution">
    <text evidence="1">The sequence shown here is derived from an EMBL/GenBank/DDBJ whole genome shotgun (WGS) entry which is preliminary data.</text>
</comment>
<dbReference type="EMBL" id="LOEE01000032">
    <property type="protein sequence ID" value="KXG75638.1"/>
    <property type="molecule type" value="Genomic_DNA"/>
</dbReference>
<dbReference type="Proteomes" id="UP000070456">
    <property type="component" value="Unassembled WGS sequence"/>
</dbReference>